<evidence type="ECO:0000313" key="1">
    <source>
        <dbReference type="EMBL" id="KAJ2773589.1"/>
    </source>
</evidence>
<name>A0ACC1K5N9_9FUNG</name>
<protein>
    <submittedName>
        <fullName evidence="1">Chromosome transmission fidelity protein 18</fullName>
    </submittedName>
</protein>
<dbReference type="EMBL" id="JANBUJ010000205">
    <property type="protein sequence ID" value="KAJ2773589.1"/>
    <property type="molecule type" value="Genomic_DNA"/>
</dbReference>
<dbReference type="Proteomes" id="UP001140234">
    <property type="component" value="Unassembled WGS sequence"/>
</dbReference>
<gene>
    <name evidence="1" type="primary">ctf18_1</name>
    <name evidence="1" type="ORF">IWQ57_001225</name>
</gene>
<reference evidence="1" key="1">
    <citation type="submission" date="2022-07" db="EMBL/GenBank/DDBJ databases">
        <title>Phylogenomic reconstructions and comparative analyses of Kickxellomycotina fungi.</title>
        <authorList>
            <person name="Reynolds N.K."/>
            <person name="Stajich J.E."/>
            <person name="Barry K."/>
            <person name="Grigoriev I.V."/>
            <person name="Crous P."/>
            <person name="Smith M.E."/>
        </authorList>
    </citation>
    <scope>NUCLEOTIDE SEQUENCE</scope>
    <source>
        <strain evidence="1">CBS 109366</strain>
    </source>
</reference>
<evidence type="ECO:0000313" key="2">
    <source>
        <dbReference type="Proteomes" id="UP001140234"/>
    </source>
</evidence>
<accession>A0ACC1K5N9</accession>
<comment type="caution">
    <text evidence="1">The sequence shown here is derived from an EMBL/GenBank/DDBJ whole genome shotgun (WGS) entry which is preliminary data.</text>
</comment>
<proteinExistence type="predicted"/>
<feature type="non-terminal residue" evidence="1">
    <location>
        <position position="1"/>
    </location>
</feature>
<sequence length="430" mass="48570">RRRRQRGEHGPLLRPIICICNNVYAPVLRPLRQIAQWYHVGAPTPARLAQRLEEVCGLEGVAADRWGLLDLAKQHEGDVRSCLNALQMVSQRAPRVGPEQLKSSAVGMKDVQRSLFAVWTMVFSSPNASSLGKRHSVGAAARKPSLEREYAELVVQSVRSSGERERLMQGCVENYLRMEFRDLTHTRVANLCTDWFGFYDTVDAATRRTPATADTLAAYMDYALLAVHRTCSTQIGLSRGDFEYPHSEFEAFQGRQAAASILQALLAGATCLRTRWSFTAASAAEGLADYLLHILSPQLVTANKHLLKGAERDRMVRLVKVMDAWQLALVQNRDADGQFVYRLEPPVDRLYGFNGRRPPRAIMPMRYPVRQLVSQELERARLARLAARSGDSRDSAPDASPDAKDQAKRDYLRQLFCRSARRHDCRRLRR</sequence>
<keyword evidence="2" id="KW-1185">Reference proteome</keyword>
<organism evidence="1 2">
    <name type="scientific">Coemansia nantahalensis</name>
    <dbReference type="NCBI Taxonomy" id="2789366"/>
    <lineage>
        <taxon>Eukaryota</taxon>
        <taxon>Fungi</taxon>
        <taxon>Fungi incertae sedis</taxon>
        <taxon>Zoopagomycota</taxon>
        <taxon>Kickxellomycotina</taxon>
        <taxon>Kickxellomycetes</taxon>
        <taxon>Kickxellales</taxon>
        <taxon>Kickxellaceae</taxon>
        <taxon>Coemansia</taxon>
    </lineage>
</organism>